<comment type="caution">
    <text evidence="4">The sequence shown here is derived from an EMBL/GenBank/DDBJ whole genome shotgun (WGS) entry which is preliminary data.</text>
</comment>
<dbReference type="Gene3D" id="3.40.50.720">
    <property type="entry name" value="NAD(P)-binding Rossmann-like Domain"/>
    <property type="match status" value="1"/>
</dbReference>
<protein>
    <submittedName>
        <fullName evidence="4">Uncharacterized protein</fullName>
    </submittedName>
</protein>
<dbReference type="Pfam" id="PF00106">
    <property type="entry name" value="adh_short"/>
    <property type="match status" value="1"/>
</dbReference>
<gene>
    <name evidence="4" type="ORF">PYX00_005596</name>
</gene>
<dbReference type="EMBL" id="JARGDH010000003">
    <property type="protein sequence ID" value="KAL0272735.1"/>
    <property type="molecule type" value="Genomic_DNA"/>
</dbReference>
<proteinExistence type="inferred from homology"/>
<reference evidence="4" key="1">
    <citation type="journal article" date="2024" name="Gigascience">
        <title>Chromosome-level genome of the poultry shaft louse Menopon gallinae provides insight into the host-switching and adaptive evolution of parasitic lice.</title>
        <authorList>
            <person name="Xu Y."/>
            <person name="Ma L."/>
            <person name="Liu S."/>
            <person name="Liang Y."/>
            <person name="Liu Q."/>
            <person name="He Z."/>
            <person name="Tian L."/>
            <person name="Duan Y."/>
            <person name="Cai W."/>
            <person name="Li H."/>
            <person name="Song F."/>
        </authorList>
    </citation>
    <scope>NUCLEOTIDE SEQUENCE</scope>
    <source>
        <strain evidence="4">Cailab_2023a</strain>
    </source>
</reference>
<dbReference type="PANTHER" id="PTHR24320">
    <property type="entry name" value="RETINOL DEHYDROGENASE"/>
    <property type="match status" value="1"/>
</dbReference>
<dbReference type="InterPro" id="IPR036291">
    <property type="entry name" value="NAD(P)-bd_dom_sf"/>
</dbReference>
<dbReference type="AlphaFoldDB" id="A0AAW2HRX5"/>
<dbReference type="GO" id="GO:0016491">
    <property type="term" value="F:oxidoreductase activity"/>
    <property type="evidence" value="ECO:0007669"/>
    <property type="project" value="UniProtKB-KW"/>
</dbReference>
<name>A0AAW2HRX5_9NEOP</name>
<sequence length="347" mass="38417">MCCNPVKLRCALQALRYEFVYWMYGTAALVDDIFYSFKNKLNVLPTKTGEVAVITGGTKGIGYEVVKKLLECDMHVIIGCLEIEDGRQAVHSIRCKGLCTGSTELFEVDTSSMKSVRNFARNVKCATKKINVLINNAGIMSVPFALTEDGFESQLCVNYLGHFLLTHLLLSTLKETGDRSENCSRIVNVSSCAHIPGSINFDDINYVKQYIPNKAYAQAKLAQLMFAKSVDRKLKAECARVLSFAVHPGIVNTALFNDTPLKRMAPWLPKLLFKTPEQGAVSLVFAAVSDSMEGQGGAYISNCRHAWISPIATNEELQDRLMNCTLEMLNIKEFGVDTVNVNPLKCC</sequence>
<dbReference type="PANTHER" id="PTHR24320:SF264">
    <property type="entry name" value="DEHYDROGENASE_REDUCTASE SDR FAMILY MEMBER ON CHROMOSOME X"/>
    <property type="match status" value="1"/>
</dbReference>
<dbReference type="SUPFAM" id="SSF51735">
    <property type="entry name" value="NAD(P)-binding Rossmann-fold domains"/>
    <property type="match status" value="1"/>
</dbReference>
<dbReference type="InterPro" id="IPR002347">
    <property type="entry name" value="SDR_fam"/>
</dbReference>
<dbReference type="PRINTS" id="PR00080">
    <property type="entry name" value="SDRFAMILY"/>
</dbReference>
<evidence type="ECO:0000313" key="4">
    <source>
        <dbReference type="EMBL" id="KAL0272735.1"/>
    </source>
</evidence>
<keyword evidence="2" id="KW-0560">Oxidoreductase</keyword>
<evidence type="ECO:0000256" key="2">
    <source>
        <dbReference type="ARBA" id="ARBA00023002"/>
    </source>
</evidence>
<evidence type="ECO:0000256" key="1">
    <source>
        <dbReference type="ARBA" id="ARBA00006484"/>
    </source>
</evidence>
<dbReference type="PRINTS" id="PR00081">
    <property type="entry name" value="GDHRDH"/>
</dbReference>
<organism evidence="4">
    <name type="scientific">Menopon gallinae</name>
    <name type="common">poultry shaft louse</name>
    <dbReference type="NCBI Taxonomy" id="328185"/>
    <lineage>
        <taxon>Eukaryota</taxon>
        <taxon>Metazoa</taxon>
        <taxon>Ecdysozoa</taxon>
        <taxon>Arthropoda</taxon>
        <taxon>Hexapoda</taxon>
        <taxon>Insecta</taxon>
        <taxon>Pterygota</taxon>
        <taxon>Neoptera</taxon>
        <taxon>Paraneoptera</taxon>
        <taxon>Psocodea</taxon>
        <taxon>Troctomorpha</taxon>
        <taxon>Phthiraptera</taxon>
        <taxon>Amblycera</taxon>
        <taxon>Menoponidae</taxon>
        <taxon>Menopon</taxon>
    </lineage>
</organism>
<evidence type="ECO:0000256" key="3">
    <source>
        <dbReference type="RuleBase" id="RU000363"/>
    </source>
</evidence>
<accession>A0AAW2HRX5</accession>
<comment type="similarity">
    <text evidence="1 3">Belongs to the short-chain dehydrogenases/reductases (SDR) family.</text>
</comment>